<dbReference type="Proteomes" id="UP000095287">
    <property type="component" value="Unplaced"/>
</dbReference>
<dbReference type="WBParaSite" id="L893_g9571.t1">
    <property type="protein sequence ID" value="L893_g9571.t1"/>
    <property type="gene ID" value="L893_g9571"/>
</dbReference>
<name>A0A1I8AVC1_9BILA</name>
<evidence type="ECO:0000256" key="1">
    <source>
        <dbReference type="SAM" id="MobiDB-lite"/>
    </source>
</evidence>
<keyword evidence="2" id="KW-1185">Reference proteome</keyword>
<evidence type="ECO:0000313" key="3">
    <source>
        <dbReference type="WBParaSite" id="L893_g9571.t1"/>
    </source>
</evidence>
<dbReference type="AlphaFoldDB" id="A0A1I8AVC1"/>
<feature type="region of interest" description="Disordered" evidence="1">
    <location>
        <begin position="1"/>
        <end position="22"/>
    </location>
</feature>
<proteinExistence type="predicted"/>
<protein>
    <submittedName>
        <fullName evidence="3">VPS9 domain-containing protein</fullName>
    </submittedName>
</protein>
<reference evidence="3" key="1">
    <citation type="submission" date="2016-11" db="UniProtKB">
        <authorList>
            <consortium name="WormBaseParasite"/>
        </authorList>
    </citation>
    <scope>IDENTIFICATION</scope>
</reference>
<evidence type="ECO:0000313" key="2">
    <source>
        <dbReference type="Proteomes" id="UP000095287"/>
    </source>
</evidence>
<accession>A0A1I8AVC1</accession>
<organism evidence="2 3">
    <name type="scientific">Steinernema glaseri</name>
    <dbReference type="NCBI Taxonomy" id="37863"/>
    <lineage>
        <taxon>Eukaryota</taxon>
        <taxon>Metazoa</taxon>
        <taxon>Ecdysozoa</taxon>
        <taxon>Nematoda</taxon>
        <taxon>Chromadorea</taxon>
        <taxon>Rhabditida</taxon>
        <taxon>Tylenchina</taxon>
        <taxon>Panagrolaimomorpha</taxon>
        <taxon>Strongyloidoidea</taxon>
        <taxon>Steinernematidae</taxon>
        <taxon>Steinernema</taxon>
    </lineage>
</organism>
<sequence>MNTGSGMDNPREDETRGTQQAAAKIEELSREVSQLRIASLTQQNCIEELLLSNILLRNKVDALNKREAGIMQRLAQLEKTKEMYEVASYPSAPTECSIRTTPTMTTNETVRGEIVASSSLPKPLPRRQENLARAASGVAPKDVGSLIKELEVFIDQSATSYNQSKLASVLEPYRGRLSSVDIPKMIDDLATVILRMDVDDLQTKLRQAAEKEEKRGPVMEVRETIVFEFVKYVQAMEGFKDFCSLLCRELLATLYQITSPSAHQFCKIVRCACYSYLFVINNSPTRTADLVVPAICYATTILHAHLKDVYFDPNDTIYWNLLRRHVAASPEQAKLLFQLVEAYIGEGITRGLHGLNSKELAKYSTTSID</sequence>